<dbReference type="EMBL" id="CP036278">
    <property type="protein sequence ID" value="QDU58481.1"/>
    <property type="molecule type" value="Genomic_DNA"/>
</dbReference>
<dbReference type="GO" id="GO:0005886">
    <property type="term" value="C:plasma membrane"/>
    <property type="evidence" value="ECO:0007669"/>
    <property type="project" value="UniProtKB-SubCell"/>
</dbReference>
<feature type="transmembrane region" description="Helical" evidence="7">
    <location>
        <begin position="344"/>
        <end position="364"/>
    </location>
</feature>
<feature type="transmembrane region" description="Helical" evidence="7">
    <location>
        <begin position="376"/>
        <end position="397"/>
    </location>
</feature>
<feature type="transmembrane region" description="Helical" evidence="7">
    <location>
        <begin position="189"/>
        <end position="212"/>
    </location>
</feature>
<gene>
    <name evidence="8" type="primary">wzxC</name>
    <name evidence="8" type="ORF">Pan181_47180</name>
</gene>
<protein>
    <submittedName>
        <fullName evidence="8">Lipopolysaccharide biosynthesis protein WzxC</fullName>
    </submittedName>
</protein>
<dbReference type="Pfam" id="PF13440">
    <property type="entry name" value="Polysacc_synt_3"/>
    <property type="match status" value="1"/>
</dbReference>
<name>A0A518AUT0_9BACT</name>
<feature type="transmembrane region" description="Helical" evidence="7">
    <location>
        <begin position="403"/>
        <end position="422"/>
    </location>
</feature>
<feature type="transmembrane region" description="Helical" evidence="7">
    <location>
        <begin position="128"/>
        <end position="146"/>
    </location>
</feature>
<sequence length="523" mass="57255">MNASSPKIDYFSSETLRRDLKSKTVRGGMSTATAQAARVVIGMATIPIFARLLEPEDFGLVAMVTVLTNFATMFVNSGFSTATVQRDEITHQQVSNLFWIAATLGTTVALITSGLAPLVGWMYGEPKLVAITIVLSFSFLFSGLSIQHEAMMRRGMQFHMLATTSLIAFIAGQTAGILWAWHFRGQPNAYWALVLIPVTTAATTMVTAWGLCHWRPSLPQRNAGTRELAVFGANLTAFSFVNYFARNADNLLIGLFWGKVLLGYYERAYRLLLLPLQQIAPPFGAVVIPALSRLNGDQEGYTRAYYRAINAFAWTSVPVIGWLACSADPLIYIYMGAKWEPVTPLLQALLPAAWANCIIPASGWAFTSSGRVREMLIWGTVHSVVLVIVMLACVPYGVLQIAWGVSIAYVVMRLPGFIYCFHNTPLSVRSLIRMIWYPTLIPAIAAAIAGIAHHYWLRDMSIARDLAWPWLGNSSAASELLATTLVFAIAGVGCLLAIPGALEEIRNIGNIARLSMKKPGKAQ</sequence>
<proteinExistence type="inferred from homology"/>
<evidence type="ECO:0000256" key="5">
    <source>
        <dbReference type="ARBA" id="ARBA00022989"/>
    </source>
</evidence>
<evidence type="ECO:0000256" key="6">
    <source>
        <dbReference type="ARBA" id="ARBA00023136"/>
    </source>
</evidence>
<dbReference type="AlphaFoldDB" id="A0A518AUT0"/>
<keyword evidence="5 7" id="KW-1133">Transmembrane helix</keyword>
<comment type="subcellular location">
    <subcellularLocation>
        <location evidence="1">Cell membrane</location>
        <topology evidence="1">Multi-pass membrane protein</topology>
    </subcellularLocation>
</comment>
<reference evidence="8 9" key="1">
    <citation type="submission" date="2019-02" db="EMBL/GenBank/DDBJ databases">
        <title>Deep-cultivation of Planctomycetes and their phenomic and genomic characterization uncovers novel biology.</title>
        <authorList>
            <person name="Wiegand S."/>
            <person name="Jogler M."/>
            <person name="Boedeker C."/>
            <person name="Pinto D."/>
            <person name="Vollmers J."/>
            <person name="Rivas-Marin E."/>
            <person name="Kohn T."/>
            <person name="Peeters S.H."/>
            <person name="Heuer A."/>
            <person name="Rast P."/>
            <person name="Oberbeckmann S."/>
            <person name="Bunk B."/>
            <person name="Jeske O."/>
            <person name="Meyerdierks A."/>
            <person name="Storesund J.E."/>
            <person name="Kallscheuer N."/>
            <person name="Luecker S."/>
            <person name="Lage O.M."/>
            <person name="Pohl T."/>
            <person name="Merkel B.J."/>
            <person name="Hornburger P."/>
            <person name="Mueller R.-W."/>
            <person name="Bruemmer F."/>
            <person name="Labrenz M."/>
            <person name="Spormann A.M."/>
            <person name="Op den Camp H."/>
            <person name="Overmann J."/>
            <person name="Amann R."/>
            <person name="Jetten M.S.M."/>
            <person name="Mascher T."/>
            <person name="Medema M.H."/>
            <person name="Devos D.P."/>
            <person name="Kaster A.-K."/>
            <person name="Ovreas L."/>
            <person name="Rohde M."/>
            <person name="Galperin M.Y."/>
            <person name="Jogler C."/>
        </authorList>
    </citation>
    <scope>NUCLEOTIDE SEQUENCE [LARGE SCALE GENOMIC DNA]</scope>
    <source>
        <strain evidence="8 9">Pan181</strain>
    </source>
</reference>
<feature type="transmembrane region" description="Helical" evidence="7">
    <location>
        <begin position="158"/>
        <end position="183"/>
    </location>
</feature>
<dbReference type="Proteomes" id="UP000315750">
    <property type="component" value="Chromosome"/>
</dbReference>
<feature type="transmembrane region" description="Helical" evidence="7">
    <location>
        <begin position="304"/>
        <end position="324"/>
    </location>
</feature>
<evidence type="ECO:0000256" key="3">
    <source>
        <dbReference type="ARBA" id="ARBA00022475"/>
    </source>
</evidence>
<evidence type="ECO:0000313" key="9">
    <source>
        <dbReference type="Proteomes" id="UP000315750"/>
    </source>
</evidence>
<dbReference type="PANTHER" id="PTHR30250">
    <property type="entry name" value="PST FAMILY PREDICTED COLANIC ACID TRANSPORTER"/>
    <property type="match status" value="1"/>
</dbReference>
<evidence type="ECO:0000256" key="7">
    <source>
        <dbReference type="SAM" id="Phobius"/>
    </source>
</evidence>
<evidence type="ECO:0000256" key="1">
    <source>
        <dbReference type="ARBA" id="ARBA00004651"/>
    </source>
</evidence>
<dbReference type="PANTHER" id="PTHR30250:SF10">
    <property type="entry name" value="LIPOPOLYSACCHARIDE BIOSYNTHESIS PROTEIN WZXC"/>
    <property type="match status" value="1"/>
</dbReference>
<organism evidence="8 9">
    <name type="scientific">Aeoliella mucimassa</name>
    <dbReference type="NCBI Taxonomy" id="2527972"/>
    <lineage>
        <taxon>Bacteria</taxon>
        <taxon>Pseudomonadati</taxon>
        <taxon>Planctomycetota</taxon>
        <taxon>Planctomycetia</taxon>
        <taxon>Pirellulales</taxon>
        <taxon>Lacipirellulaceae</taxon>
        <taxon>Aeoliella</taxon>
    </lineage>
</organism>
<keyword evidence="9" id="KW-1185">Reference proteome</keyword>
<accession>A0A518AUT0</accession>
<keyword evidence="4 7" id="KW-0812">Transmembrane</keyword>
<feature type="transmembrane region" description="Helical" evidence="7">
    <location>
        <begin position="476"/>
        <end position="498"/>
    </location>
</feature>
<keyword evidence="3" id="KW-1003">Cell membrane</keyword>
<dbReference type="InterPro" id="IPR050833">
    <property type="entry name" value="Poly_Biosynth_Transport"/>
</dbReference>
<dbReference type="CDD" id="cd13127">
    <property type="entry name" value="MATE_tuaB_like"/>
    <property type="match status" value="1"/>
</dbReference>
<keyword evidence="6 7" id="KW-0472">Membrane</keyword>
<evidence type="ECO:0000256" key="2">
    <source>
        <dbReference type="ARBA" id="ARBA00007430"/>
    </source>
</evidence>
<dbReference type="KEGG" id="amuc:Pan181_47180"/>
<evidence type="ECO:0000313" key="8">
    <source>
        <dbReference type="EMBL" id="QDU58481.1"/>
    </source>
</evidence>
<feature type="transmembrane region" description="Helical" evidence="7">
    <location>
        <begin position="434"/>
        <end position="456"/>
    </location>
</feature>
<feature type="transmembrane region" description="Helical" evidence="7">
    <location>
        <begin position="36"/>
        <end position="52"/>
    </location>
</feature>
<feature type="transmembrane region" description="Helical" evidence="7">
    <location>
        <begin position="58"/>
        <end position="76"/>
    </location>
</feature>
<feature type="transmembrane region" description="Helical" evidence="7">
    <location>
        <begin position="97"/>
        <end position="122"/>
    </location>
</feature>
<comment type="similarity">
    <text evidence="2">Belongs to the polysaccharide synthase family.</text>
</comment>
<evidence type="ECO:0000256" key="4">
    <source>
        <dbReference type="ARBA" id="ARBA00022692"/>
    </source>
</evidence>